<keyword evidence="1" id="KW-0472">Membrane</keyword>
<sequence length="35" mass="3280">MLLQVGGLGGLGGLVVSAAVVGGCWVRAAVIAVVS</sequence>
<dbReference type="EMBL" id="FONV01000001">
    <property type="protein sequence ID" value="SFE42426.1"/>
    <property type="molecule type" value="Genomic_DNA"/>
</dbReference>
<name>A0A1I2AET1_9ACTN</name>
<gene>
    <name evidence="2" type="ORF">SAMN05421541_101673</name>
</gene>
<keyword evidence="1" id="KW-1133">Transmembrane helix</keyword>
<dbReference type="STRING" id="35752.SAMN05421541_101673"/>
<dbReference type="Proteomes" id="UP000199645">
    <property type="component" value="Unassembled WGS sequence"/>
</dbReference>
<dbReference type="AlphaFoldDB" id="A0A1I2AET1"/>
<organism evidence="2 3">
    <name type="scientific">Actinoplanes philippinensis</name>
    <dbReference type="NCBI Taxonomy" id="35752"/>
    <lineage>
        <taxon>Bacteria</taxon>
        <taxon>Bacillati</taxon>
        <taxon>Actinomycetota</taxon>
        <taxon>Actinomycetes</taxon>
        <taxon>Micromonosporales</taxon>
        <taxon>Micromonosporaceae</taxon>
        <taxon>Actinoplanes</taxon>
    </lineage>
</organism>
<keyword evidence="3" id="KW-1185">Reference proteome</keyword>
<protein>
    <submittedName>
        <fullName evidence="2">Uncharacterized protein</fullName>
    </submittedName>
</protein>
<evidence type="ECO:0000256" key="1">
    <source>
        <dbReference type="SAM" id="Phobius"/>
    </source>
</evidence>
<reference evidence="2 3" key="1">
    <citation type="submission" date="2016-10" db="EMBL/GenBank/DDBJ databases">
        <authorList>
            <person name="de Groot N.N."/>
        </authorList>
    </citation>
    <scope>NUCLEOTIDE SEQUENCE [LARGE SCALE GENOMIC DNA]</scope>
    <source>
        <strain evidence="2 3">DSM 43019</strain>
    </source>
</reference>
<keyword evidence="1" id="KW-0812">Transmembrane</keyword>
<feature type="transmembrane region" description="Helical" evidence="1">
    <location>
        <begin position="12"/>
        <end position="34"/>
    </location>
</feature>
<evidence type="ECO:0000313" key="3">
    <source>
        <dbReference type="Proteomes" id="UP000199645"/>
    </source>
</evidence>
<proteinExistence type="predicted"/>
<evidence type="ECO:0000313" key="2">
    <source>
        <dbReference type="EMBL" id="SFE42426.1"/>
    </source>
</evidence>
<accession>A0A1I2AET1</accession>